<keyword evidence="1" id="KW-1278">Translocase</keyword>
<dbReference type="NCBIfam" id="NF004739">
    <property type="entry name" value="PRK06075.1"/>
    <property type="match status" value="1"/>
</dbReference>
<dbReference type="Pfam" id="PF00346">
    <property type="entry name" value="Complex1_49kDa"/>
    <property type="match status" value="1"/>
</dbReference>
<keyword evidence="1" id="KW-0813">Transport</keyword>
<dbReference type="EMBL" id="FR695879">
    <property type="protein sequence ID" value="CBX31803.1"/>
    <property type="molecule type" value="Genomic_DNA"/>
</dbReference>
<name>E1YMK9_9BACT</name>
<dbReference type="SUPFAM" id="SSF56762">
    <property type="entry name" value="HydB/Nqo4-like"/>
    <property type="match status" value="1"/>
</dbReference>
<proteinExistence type="inferred from homology"/>
<reference evidence="3" key="1">
    <citation type="journal article" date="2011" name="Environ. Microbiol.">
        <title>Genomic insights into the metabolic potential of the polycyclic aromatic hydrocarbon degrading sulfate-reducing Deltaproteobacterium N47.</title>
        <authorList>
            <person name="Bergmann F."/>
            <person name="Selesi D."/>
            <person name="Weinmaier T."/>
            <person name="Tischler P."/>
            <person name="Rattei T."/>
            <person name="Meckenstock R.U."/>
        </authorList>
    </citation>
    <scope>NUCLEOTIDE SEQUENCE</scope>
</reference>
<dbReference type="Gene3D" id="1.10.645.10">
    <property type="entry name" value="Cytochrome-c3 Hydrogenase, chain B"/>
    <property type="match status" value="1"/>
</dbReference>
<keyword evidence="1" id="KW-1003">Cell membrane</keyword>
<dbReference type="GO" id="GO:0050136">
    <property type="term" value="F:NADH dehydrogenase (quinone) (non-electrogenic) activity"/>
    <property type="evidence" value="ECO:0007669"/>
    <property type="project" value="UniProtKB-UniRule"/>
</dbReference>
<comment type="similarity">
    <text evidence="1">Belongs to the complex I 49 kDa subunit family.</text>
</comment>
<dbReference type="InterPro" id="IPR022885">
    <property type="entry name" value="NDH1_su_D/H"/>
</dbReference>
<keyword evidence="1" id="KW-0874">Quinone</keyword>
<sequence>MLTIKTIDDININERLYQLNLGPQHPSTHGVLHFLLTLDGEVVVKAEMLIGYTHRGHEKMAENRIYEQFYPNSARMDYLSGMIFNTGYCEAVEKLCGIEVPKRAQYIRVITSELNRVASHLLGVMDFVMGLGAYTPFLYGWDDREIILDLLETISGSRLTYNYSRFGGVRVDIDQAFCDSAKRFIDRMRGRFKLYNDLITGNIIFIKRTVGVGVISKDVALDYGVTGPTLRGSGVNYDVRKSEPYSSYEDFNFEIPTKEEGDCMARYLVRLAEIEQSLRIIEQAINNLPDGPIRADVPRFITPPSGDCYYSFESARGAVGYYIVSDGTRIPYRLKVRAPSFSNLFVMSKIIPGHFVADLVAIFGSIDVTVPEIDR</sequence>
<dbReference type="GO" id="GO:0048038">
    <property type="term" value="F:quinone binding"/>
    <property type="evidence" value="ECO:0007669"/>
    <property type="project" value="UniProtKB-KW"/>
</dbReference>
<keyword evidence="1" id="KW-0520">NAD</keyword>
<dbReference type="InterPro" id="IPR029014">
    <property type="entry name" value="NiFe-Hase_large"/>
</dbReference>
<dbReference type="AlphaFoldDB" id="E1YMK9"/>
<dbReference type="GO" id="GO:0051287">
    <property type="term" value="F:NAD binding"/>
    <property type="evidence" value="ECO:0007669"/>
    <property type="project" value="InterPro"/>
</dbReference>
<dbReference type="GO" id="GO:0005886">
    <property type="term" value="C:plasma membrane"/>
    <property type="evidence" value="ECO:0007669"/>
    <property type="project" value="UniProtKB-SubCell"/>
</dbReference>
<dbReference type="InterPro" id="IPR001135">
    <property type="entry name" value="NADH_Q_OxRdtase_suD"/>
</dbReference>
<dbReference type="PANTHER" id="PTHR11993:SF10">
    <property type="entry name" value="NADH DEHYDROGENASE [UBIQUINONE] IRON-SULFUR PROTEIN 2, MITOCHONDRIAL"/>
    <property type="match status" value="1"/>
</dbReference>
<comment type="function">
    <text evidence="1">NDH-1 shuttles electrons from NADH, via FMN and iron-sulfur (Fe-S) centers, to quinones in the respiratory chain. The immediate electron acceptor for the enzyme in this species is believed to be ubiquinone. Couples the redox reaction to proton translocation (for every two electrons transferred, four hydrogen ions are translocated across the cytoplasmic membrane), and thus conserves the redox energy in a proton gradient.</text>
</comment>
<evidence type="ECO:0000313" key="3">
    <source>
        <dbReference type="EMBL" id="CBX31803.1"/>
    </source>
</evidence>
<protein>
    <recommendedName>
        <fullName evidence="1">NADH-quinone oxidoreductase subunit D</fullName>
        <ecNumber evidence="1">7.1.1.-</ecNumber>
    </recommendedName>
    <alternativeName>
        <fullName evidence="1">NADH dehydrogenase I subunit D</fullName>
    </alternativeName>
    <alternativeName>
        <fullName evidence="1">NDH-1 subunit D</fullName>
    </alternativeName>
</protein>
<dbReference type="PANTHER" id="PTHR11993">
    <property type="entry name" value="NADH-UBIQUINONE OXIDOREDUCTASE 49 KDA SUBUNIT"/>
    <property type="match status" value="1"/>
</dbReference>
<comment type="catalytic activity">
    <reaction evidence="1">
        <text>a quinone + NADH + 5 H(+)(in) = a quinol + NAD(+) + 4 H(+)(out)</text>
        <dbReference type="Rhea" id="RHEA:57888"/>
        <dbReference type="ChEBI" id="CHEBI:15378"/>
        <dbReference type="ChEBI" id="CHEBI:24646"/>
        <dbReference type="ChEBI" id="CHEBI:57540"/>
        <dbReference type="ChEBI" id="CHEBI:57945"/>
        <dbReference type="ChEBI" id="CHEBI:132124"/>
    </reaction>
</comment>
<keyword evidence="1" id="KW-0830">Ubiquinone</keyword>
<comment type="subunit">
    <text evidence="1">NDH-1 is composed of 14 different subunits. Subunits NuoB, C, D, E, F, and G constitute the peripheral sector of the complex.</text>
</comment>
<keyword evidence="1" id="KW-0472">Membrane</keyword>
<accession>E1YMK9</accession>
<dbReference type="EC" id="7.1.1.-" evidence="1"/>
<dbReference type="HAMAP" id="MF_01358">
    <property type="entry name" value="NDH1_NuoD"/>
    <property type="match status" value="1"/>
</dbReference>
<evidence type="ECO:0000256" key="1">
    <source>
        <dbReference type="HAMAP-Rule" id="MF_01358"/>
    </source>
</evidence>
<gene>
    <name evidence="1" type="primary">nuoD</name>
    <name evidence="3" type="ORF">N47_N26280</name>
</gene>
<comment type="subcellular location">
    <subcellularLocation>
        <location evidence="1">Cell membrane</location>
        <topology evidence="1">Peripheral membrane protein</topology>
        <orientation evidence="1">Cytoplasmic side</orientation>
    </subcellularLocation>
</comment>
<evidence type="ECO:0000259" key="2">
    <source>
        <dbReference type="Pfam" id="PF00346"/>
    </source>
</evidence>
<feature type="domain" description="NADH-quinone oxidoreductase subunit D" evidence="2">
    <location>
        <begin position="131"/>
        <end position="304"/>
    </location>
</feature>
<organism evidence="3">
    <name type="scientific">uncultured Desulfobacterium sp</name>
    <dbReference type="NCBI Taxonomy" id="201089"/>
    <lineage>
        <taxon>Bacteria</taxon>
        <taxon>Pseudomonadati</taxon>
        <taxon>Thermodesulfobacteriota</taxon>
        <taxon>Desulfobacteria</taxon>
        <taxon>Desulfobacterales</taxon>
        <taxon>Desulfobacteriaceae</taxon>
        <taxon>Desulfobacterium</taxon>
        <taxon>environmental samples</taxon>
    </lineage>
</organism>